<accession>K0EW65</accession>
<dbReference type="CDD" id="cd06587">
    <property type="entry name" value="VOC"/>
    <property type="match status" value="1"/>
</dbReference>
<dbReference type="Gene3D" id="3.10.180.10">
    <property type="entry name" value="2,3-Dihydroxybiphenyl 1,2-Dioxygenase, domain 1"/>
    <property type="match status" value="1"/>
</dbReference>
<organism evidence="2 3">
    <name type="scientific">Nocardia brasiliensis (strain ATCC 700358 / HUJEG-1)</name>
    <dbReference type="NCBI Taxonomy" id="1133849"/>
    <lineage>
        <taxon>Bacteria</taxon>
        <taxon>Bacillati</taxon>
        <taxon>Actinomycetota</taxon>
        <taxon>Actinomycetes</taxon>
        <taxon>Mycobacteriales</taxon>
        <taxon>Nocardiaceae</taxon>
        <taxon>Nocardia</taxon>
    </lineage>
</organism>
<evidence type="ECO:0000259" key="1">
    <source>
        <dbReference type="PROSITE" id="PS51819"/>
    </source>
</evidence>
<evidence type="ECO:0000313" key="3">
    <source>
        <dbReference type="Proteomes" id="UP000006304"/>
    </source>
</evidence>
<sequence length="136" mass="14299">MRHDGGVDVRGIDNVLVPVGDLAAAVEFYGSRLGLSVRFTVPERGIALFGVAAQTPGIMAQLDPAAGQGTAPAMRVWLEVPDARAAAAELEGHGVEIRTAPFEVATGWSVELADPWGNVIGLTDYVKRPDLARPTP</sequence>
<evidence type="ECO:0000313" key="2">
    <source>
        <dbReference type="EMBL" id="AFU04083.1"/>
    </source>
</evidence>
<name>K0EW65_NOCB7</name>
<keyword evidence="3" id="KW-1185">Reference proteome</keyword>
<dbReference type="STRING" id="1133849.O3I_030670"/>
<gene>
    <name evidence="2" type="ORF">O3I_030670</name>
</gene>
<dbReference type="AlphaFoldDB" id="K0EW65"/>
<dbReference type="Proteomes" id="UP000006304">
    <property type="component" value="Chromosome"/>
</dbReference>
<proteinExistence type="predicted"/>
<feature type="domain" description="VOC" evidence="1">
    <location>
        <begin position="11"/>
        <end position="125"/>
    </location>
</feature>
<dbReference type="InterPro" id="IPR004360">
    <property type="entry name" value="Glyas_Fos-R_dOase_dom"/>
</dbReference>
<protein>
    <recommendedName>
        <fullName evidence="1">VOC domain-containing protein</fullName>
    </recommendedName>
</protein>
<dbReference type="InterPro" id="IPR037523">
    <property type="entry name" value="VOC_core"/>
</dbReference>
<reference evidence="2 3" key="1">
    <citation type="journal article" date="2012" name="J. Bacteriol.">
        <title>Complete genome sequence of Nocardia brasiliensis HUJEG-1.</title>
        <authorList>
            <person name="Vera-Cabrera L."/>
            <person name="Ortiz-Lopez R."/>
            <person name="Elizondo-Gonzalez R."/>
            <person name="Perez-Maya A.A."/>
            <person name="Ocampo-Candiani J."/>
        </authorList>
    </citation>
    <scope>NUCLEOTIDE SEQUENCE [LARGE SCALE GENOMIC DNA]</scope>
    <source>
        <strain evidence="3">ATCC 700358</strain>
    </source>
</reference>
<dbReference type="HOGENOM" id="CLU_046006_10_3_11"/>
<dbReference type="SUPFAM" id="SSF54593">
    <property type="entry name" value="Glyoxalase/Bleomycin resistance protein/Dihydroxybiphenyl dioxygenase"/>
    <property type="match status" value="1"/>
</dbReference>
<dbReference type="Pfam" id="PF00903">
    <property type="entry name" value="Glyoxalase"/>
    <property type="match status" value="1"/>
</dbReference>
<dbReference type="KEGG" id="nbr:O3I_030670"/>
<dbReference type="InterPro" id="IPR029068">
    <property type="entry name" value="Glyas_Bleomycin-R_OHBP_Dase"/>
</dbReference>
<dbReference type="eggNOG" id="COG0346">
    <property type="taxonomic scope" value="Bacteria"/>
</dbReference>
<dbReference type="EMBL" id="CP003876">
    <property type="protein sequence ID" value="AFU04083.1"/>
    <property type="molecule type" value="Genomic_DNA"/>
</dbReference>
<dbReference type="PROSITE" id="PS51819">
    <property type="entry name" value="VOC"/>
    <property type="match status" value="1"/>
</dbReference>